<protein>
    <recommendedName>
        <fullName evidence="2">DUF4220 domain-containing protein</fullName>
    </recommendedName>
</protein>
<feature type="transmembrane region" description="Helical" evidence="1">
    <location>
        <begin position="17"/>
        <end position="37"/>
    </location>
</feature>
<keyword evidence="1" id="KW-1133">Transmembrane helix</keyword>
<feature type="non-terminal residue" evidence="3">
    <location>
        <position position="1"/>
    </location>
</feature>
<reference evidence="3" key="1">
    <citation type="submission" date="2013-07" db="EMBL/GenBank/DDBJ databases">
        <title>The genome of Eucalyptus grandis.</title>
        <authorList>
            <person name="Schmutz J."/>
            <person name="Hayes R."/>
            <person name="Myburg A."/>
            <person name="Tuskan G."/>
            <person name="Grattapaglia D."/>
            <person name="Rokhsar D.S."/>
        </authorList>
    </citation>
    <scope>NUCLEOTIDE SEQUENCE</scope>
    <source>
        <tissue evidence="3">Leaf extractions</tissue>
    </source>
</reference>
<dbReference type="InterPro" id="IPR025315">
    <property type="entry name" value="DUF4220"/>
</dbReference>
<dbReference type="EMBL" id="KK198762">
    <property type="protein sequence ID" value="KCW51701.1"/>
    <property type="molecule type" value="Genomic_DNA"/>
</dbReference>
<feature type="transmembrane region" description="Helical" evidence="1">
    <location>
        <begin position="72"/>
        <end position="88"/>
    </location>
</feature>
<name>A0A059ADH5_EUCGR</name>
<dbReference type="InParanoid" id="A0A059ADH5"/>
<dbReference type="FunCoup" id="A0A059ADH5">
    <property type="interactions" value="783"/>
</dbReference>
<evidence type="ECO:0000259" key="2">
    <source>
        <dbReference type="Pfam" id="PF13968"/>
    </source>
</evidence>
<evidence type="ECO:0000256" key="1">
    <source>
        <dbReference type="SAM" id="Phobius"/>
    </source>
</evidence>
<feature type="transmembrane region" description="Helical" evidence="1">
    <location>
        <begin position="228"/>
        <end position="248"/>
    </location>
</feature>
<gene>
    <name evidence="3" type="ORF">EUGRSUZ_J01172</name>
</gene>
<evidence type="ECO:0000313" key="3">
    <source>
        <dbReference type="EMBL" id="KCW51701.1"/>
    </source>
</evidence>
<dbReference type="Gramene" id="KCW51701">
    <property type="protein sequence ID" value="KCW51701"/>
    <property type="gene ID" value="EUGRSUZ_J01172"/>
</dbReference>
<dbReference type="AlphaFoldDB" id="A0A059ADH5"/>
<keyword evidence="1" id="KW-0472">Membrane</keyword>
<dbReference type="PANTHER" id="PTHR31325">
    <property type="entry name" value="OS01G0798800 PROTEIN-RELATED"/>
    <property type="match status" value="1"/>
</dbReference>
<accession>A0A059ADH5</accession>
<dbReference type="Pfam" id="PF04578">
    <property type="entry name" value="DUF594"/>
    <property type="match status" value="1"/>
</dbReference>
<proteinExistence type="predicted"/>
<sequence length="591" mass="67704">IHRLARRHLLGAYGDLLAFWAPFLLLHLGGTDTITAFALEDNELLRRHLLNLLFQLGAAGYVFYQSLPSNKLIVSTILVFIGGIIKYIERTRALYLGSTKKFRASLLTSGDAGPNYAKLMEEHSSKKKANIPVSIVMMPEPNVQSTDPVKKVENKWNDKVIDPAFCNFKIFKGLLVHLIFSFRERDESMDFFRSRTAKDAFRVIEAELNFFYDVLYTKAAVVHCLTGCLFRALSIGFVITAFALFYVLNKQSFHEYDRKIHSSFALHMLHARWSKSIFQYNLIDSQLGRWPKWIEKFLDFISLRELFDDWKFGREEQYDDKLGELIFNELKQKSSDVEDPERVDLERVKLMCAARGKWALDKQARKGSLRSDSNVDCGEILLPSVSNVDYGESFLLWHIATDLCYNTDTDTDTNTETNARTKDLRENSKILSDYMLHLLIKQPNMMSTVVGIGEIRFRDTCAEMDKFISDVSEGNQEKMTKEIVCQRLLDVPTKVKPVDVKGDRSKSALFDACILAKVLRKLGNKWEILSGVWVELLGYAAIHCRPYNHAQQLSKGGELVTLVWLLMVHLGLSEQFQIVEGHARAKLIVQK</sequence>
<organism evidence="3">
    <name type="scientific">Eucalyptus grandis</name>
    <name type="common">Flooded gum</name>
    <dbReference type="NCBI Taxonomy" id="71139"/>
    <lineage>
        <taxon>Eukaryota</taxon>
        <taxon>Viridiplantae</taxon>
        <taxon>Streptophyta</taxon>
        <taxon>Embryophyta</taxon>
        <taxon>Tracheophyta</taxon>
        <taxon>Spermatophyta</taxon>
        <taxon>Magnoliopsida</taxon>
        <taxon>eudicotyledons</taxon>
        <taxon>Gunneridae</taxon>
        <taxon>Pentapetalae</taxon>
        <taxon>rosids</taxon>
        <taxon>malvids</taxon>
        <taxon>Myrtales</taxon>
        <taxon>Myrtaceae</taxon>
        <taxon>Myrtoideae</taxon>
        <taxon>Eucalypteae</taxon>
        <taxon>Eucalyptus</taxon>
    </lineage>
</organism>
<feature type="domain" description="DUF4220" evidence="2">
    <location>
        <begin position="15"/>
        <end position="257"/>
    </location>
</feature>
<dbReference type="STRING" id="71139.A0A059ADH5"/>
<keyword evidence="1" id="KW-0812">Transmembrane</keyword>
<dbReference type="InterPro" id="IPR007658">
    <property type="entry name" value="DUF594"/>
</dbReference>
<dbReference type="OMA" id="CRANDHV"/>
<dbReference type="Pfam" id="PF13968">
    <property type="entry name" value="DUF4220"/>
    <property type="match status" value="1"/>
</dbReference>